<comment type="caution">
    <text evidence="1">The sequence shown here is derived from an EMBL/GenBank/DDBJ whole genome shotgun (WGS) entry which is preliminary data.</text>
</comment>
<reference evidence="2" key="1">
    <citation type="journal article" date="2024" name="Toxins">
        <title>Genome Sequence Analysis of Native Xenorhabdus Strains Isolated from Entomopathogenic Nematodes in Argentina.</title>
        <authorList>
            <person name="Palma L."/>
            <person name="Frizzo L."/>
            <person name="Kaiser S."/>
            <person name="Berry C."/>
            <person name="Caballero P."/>
            <person name="Bode H.B."/>
            <person name="Del Valle E.E."/>
        </authorList>
    </citation>
    <scope>NUCLEOTIDE SEQUENCE [LARGE SCALE GENOMIC DNA]</scope>
    <source>
        <strain evidence="2">Reich</strain>
    </source>
</reference>
<name>A0ABU4SRK8_9GAMM</name>
<dbReference type="InterPro" id="IPR031325">
    <property type="entry name" value="RHS_repeat"/>
</dbReference>
<evidence type="ECO:0000313" key="1">
    <source>
        <dbReference type="EMBL" id="MDX8001278.1"/>
    </source>
</evidence>
<dbReference type="Pfam" id="PF05593">
    <property type="entry name" value="RHS_repeat"/>
    <property type="match status" value="2"/>
</dbReference>
<feature type="non-terminal residue" evidence="1">
    <location>
        <position position="123"/>
    </location>
</feature>
<accession>A0ABU4SRK8</accession>
<feature type="non-terminal residue" evidence="1">
    <location>
        <position position="1"/>
    </location>
</feature>
<dbReference type="InterPro" id="IPR006530">
    <property type="entry name" value="YD"/>
</dbReference>
<protein>
    <recommendedName>
        <fullName evidence="3">RHS repeat protein</fullName>
    </recommendedName>
</protein>
<dbReference type="InterPro" id="IPR050708">
    <property type="entry name" value="T6SS_VgrG/RHS"/>
</dbReference>
<dbReference type="Proteomes" id="UP001271640">
    <property type="component" value="Unassembled WGS sequence"/>
</dbReference>
<dbReference type="RefSeq" id="WP_319927970.1">
    <property type="nucleotide sequence ID" value="NZ_VCDP01000252.1"/>
</dbReference>
<dbReference type="PANTHER" id="PTHR32305:SF15">
    <property type="entry name" value="PROTEIN RHSA-RELATED"/>
    <property type="match status" value="1"/>
</dbReference>
<evidence type="ECO:0000313" key="2">
    <source>
        <dbReference type="Proteomes" id="UP001271640"/>
    </source>
</evidence>
<organism evidence="1 2">
    <name type="scientific">Xenorhabdus littoralis</name>
    <dbReference type="NCBI Taxonomy" id="2582835"/>
    <lineage>
        <taxon>Bacteria</taxon>
        <taxon>Pseudomonadati</taxon>
        <taxon>Pseudomonadota</taxon>
        <taxon>Gammaproteobacteria</taxon>
        <taxon>Enterobacterales</taxon>
        <taxon>Morganellaceae</taxon>
        <taxon>Xenorhabdus</taxon>
    </lineage>
</organism>
<sequence>LTQMTRPDGTTLHFSYDRLTRLNSVTVSTGETYRYERDAAGQIIRETDFTGRTLTYQYDKLGRRILTQYPDGQQLRWHYSAAGLLVRQESWQPEENQLVLKDTTTYEYNKRHQLVKATNADAI</sequence>
<evidence type="ECO:0008006" key="3">
    <source>
        <dbReference type="Google" id="ProtNLM"/>
    </source>
</evidence>
<keyword evidence="2" id="KW-1185">Reference proteome</keyword>
<gene>
    <name evidence="1" type="ORF">FE394_19390</name>
</gene>
<dbReference type="PANTHER" id="PTHR32305">
    <property type="match status" value="1"/>
</dbReference>
<dbReference type="Gene3D" id="2.180.10.10">
    <property type="entry name" value="RHS repeat-associated core"/>
    <property type="match status" value="1"/>
</dbReference>
<proteinExistence type="predicted"/>
<dbReference type="NCBIfam" id="TIGR01643">
    <property type="entry name" value="YD_repeat_2x"/>
    <property type="match status" value="2"/>
</dbReference>
<dbReference type="EMBL" id="VCDP01000252">
    <property type="protein sequence ID" value="MDX8001278.1"/>
    <property type="molecule type" value="Genomic_DNA"/>
</dbReference>